<dbReference type="InterPro" id="IPR006597">
    <property type="entry name" value="Sel1-like"/>
</dbReference>
<dbReference type="RefSeq" id="WP_196105211.1">
    <property type="nucleotide sequence ID" value="NZ_CP064942.1"/>
</dbReference>
<dbReference type="InterPro" id="IPR011990">
    <property type="entry name" value="TPR-like_helical_dom_sf"/>
</dbReference>
<evidence type="ECO:0000313" key="1">
    <source>
        <dbReference type="EMBL" id="QPH55949.1"/>
    </source>
</evidence>
<dbReference type="Gene3D" id="1.25.40.10">
    <property type="entry name" value="Tetratricopeptide repeat domain"/>
    <property type="match status" value="1"/>
</dbReference>
<dbReference type="KEGG" id="poz:I0K15_09570"/>
<reference evidence="1 2" key="1">
    <citation type="submission" date="2020-11" db="EMBL/GenBank/DDBJ databases">
        <title>Description of Pontivivens ytuae sp. nov. isolated from deep sea sediment of Mariana Trench.</title>
        <authorList>
            <person name="Wang Z."/>
            <person name="Sun Q.-L."/>
            <person name="Xu X.-D."/>
            <person name="Tang Y.-Z."/>
            <person name="Zhang J."/>
        </authorList>
    </citation>
    <scope>NUCLEOTIDE SEQUENCE [LARGE SCALE GENOMIC DNA]</scope>
    <source>
        <strain evidence="1 2">MT2928</strain>
    </source>
</reference>
<keyword evidence="2" id="KW-1185">Reference proteome</keyword>
<accession>A0A7S9LVD0</accession>
<dbReference type="PANTHER" id="PTHR11102">
    <property type="entry name" value="SEL-1-LIKE PROTEIN"/>
    <property type="match status" value="1"/>
</dbReference>
<dbReference type="EMBL" id="CP064942">
    <property type="protein sequence ID" value="QPH55949.1"/>
    <property type="molecule type" value="Genomic_DNA"/>
</dbReference>
<evidence type="ECO:0000313" key="2">
    <source>
        <dbReference type="Proteomes" id="UP000594800"/>
    </source>
</evidence>
<dbReference type="InterPro" id="IPR050767">
    <property type="entry name" value="Sel1_AlgK"/>
</dbReference>
<dbReference type="AlphaFoldDB" id="A0A7S9LVD0"/>
<sequence>MLAGLKFHASFGLYALCITALTACNSLPDRPFFEASLSVGDANRILRSSDNEPQRAYAVRQLDQAAQQGDERAARILARHFRRGPDINQDLARAAEYQEMLLAAGHEDVRSSLARLYLTEASPAYNPIRGRELLDAAAQDGDAAAALQLARLLDASDPNRAIGIREDLATRGDAEAQLELATLLVDPSSVAFDPERGLALYEQLARSGNGRALFALGTIYRKGEIVDRDLRRSLSYFERGVVAGDRRSTLQFALALFNGRGIETSEARGLAMIEDLAEQGSGAALWHLGRLAPRRYTILVQDTLFSEQFYAGDVHGVFDTNTLIAFESFCAARSVNATCAIEPFAREAANAVAAARR</sequence>
<dbReference type="PANTHER" id="PTHR11102:SF160">
    <property type="entry name" value="ERAD-ASSOCIATED E3 UBIQUITIN-PROTEIN LIGASE COMPONENT HRD3"/>
    <property type="match status" value="1"/>
</dbReference>
<dbReference type="PROSITE" id="PS51257">
    <property type="entry name" value="PROKAR_LIPOPROTEIN"/>
    <property type="match status" value="1"/>
</dbReference>
<dbReference type="Proteomes" id="UP000594800">
    <property type="component" value="Chromosome"/>
</dbReference>
<organism evidence="1 2">
    <name type="scientific">Pontivivens ytuae</name>
    <dbReference type="NCBI Taxonomy" id="2789856"/>
    <lineage>
        <taxon>Bacteria</taxon>
        <taxon>Pseudomonadati</taxon>
        <taxon>Pseudomonadota</taxon>
        <taxon>Alphaproteobacteria</taxon>
        <taxon>Rhodobacterales</taxon>
        <taxon>Paracoccaceae</taxon>
        <taxon>Pontivivens</taxon>
    </lineage>
</organism>
<gene>
    <name evidence="1" type="ORF">I0K15_09570</name>
</gene>
<name>A0A7S9LVD0_9RHOB</name>
<dbReference type="SUPFAM" id="SSF81901">
    <property type="entry name" value="HCP-like"/>
    <property type="match status" value="2"/>
</dbReference>
<dbReference type="SMART" id="SM00671">
    <property type="entry name" value="SEL1"/>
    <property type="match status" value="4"/>
</dbReference>
<dbReference type="Pfam" id="PF08238">
    <property type="entry name" value="Sel1"/>
    <property type="match status" value="5"/>
</dbReference>
<proteinExistence type="predicted"/>
<protein>
    <submittedName>
        <fullName evidence="1">Sel1 repeat family protein</fullName>
    </submittedName>
</protein>